<evidence type="ECO:0000313" key="1">
    <source>
        <dbReference type="EMBL" id="SVC48828.1"/>
    </source>
</evidence>
<proteinExistence type="predicted"/>
<accession>A0A382MK04</accession>
<feature type="non-terminal residue" evidence="1">
    <location>
        <position position="1"/>
    </location>
</feature>
<sequence>PSTASPPRGWRWHVRPQTICRWLQILISS</sequence>
<protein>
    <submittedName>
        <fullName evidence="1">Uncharacterized protein</fullName>
    </submittedName>
</protein>
<dbReference type="EMBL" id="UINC01093978">
    <property type="protein sequence ID" value="SVC48828.1"/>
    <property type="molecule type" value="Genomic_DNA"/>
</dbReference>
<dbReference type="AlphaFoldDB" id="A0A382MK04"/>
<feature type="non-terminal residue" evidence="1">
    <location>
        <position position="29"/>
    </location>
</feature>
<name>A0A382MK04_9ZZZZ</name>
<organism evidence="1">
    <name type="scientific">marine metagenome</name>
    <dbReference type="NCBI Taxonomy" id="408172"/>
    <lineage>
        <taxon>unclassified sequences</taxon>
        <taxon>metagenomes</taxon>
        <taxon>ecological metagenomes</taxon>
    </lineage>
</organism>
<gene>
    <name evidence="1" type="ORF">METZ01_LOCUS301682</name>
</gene>
<reference evidence="1" key="1">
    <citation type="submission" date="2018-05" db="EMBL/GenBank/DDBJ databases">
        <authorList>
            <person name="Lanie J.A."/>
            <person name="Ng W.-L."/>
            <person name="Kazmierczak K.M."/>
            <person name="Andrzejewski T.M."/>
            <person name="Davidsen T.M."/>
            <person name="Wayne K.J."/>
            <person name="Tettelin H."/>
            <person name="Glass J.I."/>
            <person name="Rusch D."/>
            <person name="Podicherti R."/>
            <person name="Tsui H.-C.T."/>
            <person name="Winkler M.E."/>
        </authorList>
    </citation>
    <scope>NUCLEOTIDE SEQUENCE</scope>
</reference>